<evidence type="ECO:0000256" key="4">
    <source>
        <dbReference type="SAM" id="MobiDB-lite"/>
    </source>
</evidence>
<feature type="region of interest" description="Disordered" evidence="4">
    <location>
        <begin position="409"/>
        <end position="432"/>
    </location>
</feature>
<dbReference type="InterPro" id="IPR027417">
    <property type="entry name" value="P-loop_NTPase"/>
</dbReference>
<dbReference type="Proteomes" id="UP000694397">
    <property type="component" value="Chromosome 20"/>
</dbReference>
<dbReference type="InterPro" id="IPR001315">
    <property type="entry name" value="CARD"/>
</dbReference>
<feature type="domain" description="Guanylate kinase-like" evidence="5">
    <location>
        <begin position="867"/>
        <end position="970"/>
    </location>
</feature>
<sequence>MSECVSEGLDLKEMEEDELWEMINDNRHRISLGVKPCMLIPYLRQARVLNELDEDEILNCMKFTNWSMKTSHMLDVLRIQGRNGAMALLESLMIHYPKLYTQITGRKPSIESSGFSGLIKTSELTEYLVRAVTGMQRELQEARQQASVLSARCTELQAELSQALQRAEEQQRLQTEHGRLRSHMAGLHRDVLKLKDEKCDLYMRYTAAIEENSAVNIRYRELQLQLYQLQFELRKAQTETDFQRQQSLKYSKSVEMQELREEVSVLRRKLLEAEKFTPAREDILVKDLEEARDGRMELVEQIHRLQEETERLASERDQLLEEKECLALQVQKLSLDCEMYQQKSALIQSQMEELQQERDQAYLARDEAQGQIARSLAEKDTLRGQLVELQEKLFALRVQSNQGVAQSEQKERKFSWEMSPQSSSEDPLPSTRPRLRLCRMDAICPDYMKTMESIGSFNSFRSVCAEPPGAESLRRRQLEENSSLDISRWDSQPSLSDLESEYVFISDGDEDGTAPLPSPLSNNMSPSDGEAVPPFLIRSRPKALRLCATSRVLTISFQGEALLSQLEVIGGNKTGVFIHHVKEGSAAQNVGLSPGAQIMEVQYEQGQQSLRMVLEDSTMEEALWALGQVRGFCSVSVRPNQDAYEKLLLQLQGGEVTTGDSFYVRVNLSLPGGATGALAVKCNDILQVTDTRQGAKGFWQASHVHPCNLKNLKCGTVPNYYRAQRLLIRAIEDMTQFNPQKRMDRCQSREEQKAVRIVSTGRVGHNPLWMCVVEDRAGENKEGESSAPGGCITLMPYTLVTPHHPPASRPVLLLPTIHGLIMNKRLGEQPGFQLCEPEVLSASECADRMQKAEILDNCGQVACPCYTVQSVEKVIKQGLHCVLPLGLDCVRRLHRAEIFPIVIFITSSDRSVRKLRHKLHRQGLTEEQLLECSRNEKPLLDKLPCLYRTVPPDSWSDSATLLAMLRTIVLEEQSKIVWVEPDLW</sequence>
<evidence type="ECO:0000259" key="6">
    <source>
        <dbReference type="PROSITE" id="PS50209"/>
    </source>
</evidence>
<dbReference type="Gene3D" id="3.40.50.300">
    <property type="entry name" value="P-loop containing nucleotide triphosphate hydrolases"/>
    <property type="match status" value="1"/>
</dbReference>
<dbReference type="GeneTree" id="ENSGT00940000160777"/>
<proteinExistence type="predicted"/>
<reference evidence="7 8" key="1">
    <citation type="submission" date="2019-04" db="EMBL/GenBank/DDBJ databases">
        <authorList>
            <consortium name="Wellcome Sanger Institute Data Sharing"/>
        </authorList>
    </citation>
    <scope>NUCLEOTIDE SEQUENCE [LARGE SCALE GENOMIC DNA]</scope>
</reference>
<evidence type="ECO:0000313" key="7">
    <source>
        <dbReference type="Ensembl" id="ENSSFOP00015008811.2"/>
    </source>
</evidence>
<dbReference type="Gene3D" id="1.10.533.10">
    <property type="entry name" value="Death Domain, Fas"/>
    <property type="match status" value="1"/>
</dbReference>
<accession>A0A8C9RAB3</accession>
<keyword evidence="8" id="KW-1185">Reference proteome</keyword>
<dbReference type="FunFam" id="1.10.533.10:FF:000003">
    <property type="entry name" value="Caspase recruitment domain family, member 11"/>
    <property type="match status" value="1"/>
</dbReference>
<keyword evidence="1" id="KW-0597">Phosphoprotein</keyword>
<dbReference type="PANTHER" id="PTHR14559">
    <property type="entry name" value="CASPASE RECRUITMENT DOMAIN FAMILY"/>
    <property type="match status" value="1"/>
</dbReference>
<dbReference type="KEGG" id="sfm:108939795"/>
<dbReference type="GO" id="GO:0005737">
    <property type="term" value="C:cytoplasm"/>
    <property type="evidence" value="ECO:0007669"/>
    <property type="project" value="TreeGrafter"/>
</dbReference>
<dbReference type="CDD" id="cd06736">
    <property type="entry name" value="PDZ_CARD11_CARD14-like"/>
    <property type="match status" value="1"/>
</dbReference>
<dbReference type="SUPFAM" id="SSF47986">
    <property type="entry name" value="DEATH domain"/>
    <property type="match status" value="1"/>
</dbReference>
<keyword evidence="2 3" id="KW-0175">Coiled coil</keyword>
<dbReference type="RefSeq" id="XP_018616921.2">
    <property type="nucleotide sequence ID" value="XM_018761405.2"/>
</dbReference>
<dbReference type="Gene3D" id="2.30.42.10">
    <property type="match status" value="1"/>
</dbReference>
<evidence type="ECO:0000259" key="5">
    <source>
        <dbReference type="PROSITE" id="PS50052"/>
    </source>
</evidence>
<dbReference type="CTD" id="79092"/>
<dbReference type="SUPFAM" id="SSF50156">
    <property type="entry name" value="PDZ domain-like"/>
    <property type="match status" value="1"/>
</dbReference>
<evidence type="ECO:0000313" key="8">
    <source>
        <dbReference type="Proteomes" id="UP000694397"/>
    </source>
</evidence>
<dbReference type="SUPFAM" id="SSF52540">
    <property type="entry name" value="P-loop containing nucleoside triphosphate hydrolases"/>
    <property type="match status" value="1"/>
</dbReference>
<feature type="coiled-coil region" evidence="3">
    <location>
        <begin position="219"/>
        <end position="399"/>
    </location>
</feature>
<evidence type="ECO:0000256" key="1">
    <source>
        <dbReference type="ARBA" id="ARBA00022553"/>
    </source>
</evidence>
<dbReference type="Gene3D" id="2.30.30.40">
    <property type="entry name" value="SH3 Domains"/>
    <property type="match status" value="1"/>
</dbReference>
<organism evidence="7 8">
    <name type="scientific">Scleropages formosus</name>
    <name type="common">Asian bonytongue</name>
    <name type="synonym">Osteoglossum formosum</name>
    <dbReference type="NCBI Taxonomy" id="113540"/>
    <lineage>
        <taxon>Eukaryota</taxon>
        <taxon>Metazoa</taxon>
        <taxon>Chordata</taxon>
        <taxon>Craniata</taxon>
        <taxon>Vertebrata</taxon>
        <taxon>Euteleostomi</taxon>
        <taxon>Actinopterygii</taxon>
        <taxon>Neopterygii</taxon>
        <taxon>Teleostei</taxon>
        <taxon>Osteoglossocephala</taxon>
        <taxon>Osteoglossomorpha</taxon>
        <taxon>Osteoglossiformes</taxon>
        <taxon>Osteoglossidae</taxon>
        <taxon>Scleropages</taxon>
    </lineage>
</organism>
<dbReference type="GO" id="GO:0050700">
    <property type="term" value="F:CARD domain binding"/>
    <property type="evidence" value="ECO:0007669"/>
    <property type="project" value="TreeGrafter"/>
</dbReference>
<dbReference type="Ensembl" id="ENSSFOT00015008936.2">
    <property type="protein sequence ID" value="ENSSFOP00015008811.2"/>
    <property type="gene ID" value="ENSSFOG00015005759.2"/>
</dbReference>
<gene>
    <name evidence="7" type="primary">CARD14</name>
    <name evidence="7" type="synonym">card14</name>
</gene>
<dbReference type="InterPro" id="IPR011029">
    <property type="entry name" value="DEATH-like_dom_sf"/>
</dbReference>
<dbReference type="GO" id="GO:0042981">
    <property type="term" value="P:regulation of apoptotic process"/>
    <property type="evidence" value="ECO:0007669"/>
    <property type="project" value="InterPro"/>
</dbReference>
<dbReference type="PANTHER" id="PTHR14559:SF1">
    <property type="entry name" value="CASPASE RECRUITMENT DOMAIN-CONTAINING PROTEIN 14"/>
    <property type="match status" value="1"/>
</dbReference>
<feature type="domain" description="CARD" evidence="6">
    <location>
        <begin position="15"/>
        <end position="107"/>
    </location>
</feature>
<evidence type="ECO:0000256" key="3">
    <source>
        <dbReference type="SAM" id="Coils"/>
    </source>
</evidence>
<dbReference type="PROSITE" id="PS50052">
    <property type="entry name" value="GUANYLATE_KINASE_2"/>
    <property type="match status" value="1"/>
</dbReference>
<dbReference type="GeneID" id="108939795"/>
<reference evidence="7" key="2">
    <citation type="submission" date="2025-08" db="UniProtKB">
        <authorList>
            <consortium name="Ensembl"/>
        </authorList>
    </citation>
    <scope>IDENTIFICATION</scope>
</reference>
<dbReference type="InterPro" id="IPR036034">
    <property type="entry name" value="PDZ_sf"/>
</dbReference>
<feature type="region of interest" description="Disordered" evidence="4">
    <location>
        <begin position="507"/>
        <end position="528"/>
    </location>
</feature>
<dbReference type="PROSITE" id="PS50209">
    <property type="entry name" value="CARD"/>
    <property type="match status" value="1"/>
</dbReference>
<dbReference type="AlphaFoldDB" id="A0A8C9RAB3"/>
<evidence type="ECO:0000256" key="2">
    <source>
        <dbReference type="ARBA" id="ARBA00023054"/>
    </source>
</evidence>
<protein>
    <submittedName>
        <fullName evidence="7">Caspase recruitment domain family member 14</fullName>
    </submittedName>
</protein>
<reference evidence="7" key="3">
    <citation type="submission" date="2025-09" db="UniProtKB">
        <authorList>
            <consortium name="Ensembl"/>
        </authorList>
    </citation>
    <scope>IDENTIFICATION</scope>
</reference>
<dbReference type="RefSeq" id="XP_018616922.2">
    <property type="nucleotide sequence ID" value="XM_018761406.2"/>
</dbReference>
<dbReference type="FunFam" id="2.30.42.10:FF:000254">
    <property type="entry name" value="Caspase recruitment domain family, member 14"/>
    <property type="match status" value="1"/>
</dbReference>
<feature type="coiled-coil region" evidence="3">
    <location>
        <begin position="132"/>
        <end position="173"/>
    </location>
</feature>
<name>A0A8C9RAB3_SCLFO</name>
<dbReference type="OrthoDB" id="8795751at2759"/>
<dbReference type="InterPro" id="IPR008144">
    <property type="entry name" value="Guanylate_kin-like_dom"/>
</dbReference>
<dbReference type="Pfam" id="PF00619">
    <property type="entry name" value="CARD"/>
    <property type="match status" value="1"/>
</dbReference>